<reference evidence="1" key="1">
    <citation type="submission" date="2021-06" db="EMBL/GenBank/DDBJ databases">
        <authorList>
            <person name="Kallberg Y."/>
            <person name="Tangrot J."/>
            <person name="Rosling A."/>
        </authorList>
    </citation>
    <scope>NUCLEOTIDE SEQUENCE</scope>
    <source>
        <strain evidence="1">MA461A</strain>
    </source>
</reference>
<feature type="non-terminal residue" evidence="1">
    <location>
        <position position="1"/>
    </location>
</feature>
<feature type="non-terminal residue" evidence="1">
    <location>
        <position position="327"/>
    </location>
</feature>
<protein>
    <submittedName>
        <fullName evidence="1">27888_t:CDS:1</fullName>
    </submittedName>
</protein>
<keyword evidence="2" id="KW-1185">Reference proteome</keyword>
<sequence length="327" mass="37708">EKKRSIVADARCHCLTQKKEDQLTQSSAIVCSSTRHISVRCQHLRKCNICKQWLAADEIKALKNNGKIIIPIEIKRNLVVDPLINDKEQDKFIITWPSQAYFPTMELLRRSILGTAVKKYNDELDAAITMCKLQEWNSDDDSVRNGVDNYNIGLCLCHESRRIQALLVYALALQKASSKKRQRVFSEAYQEEKKRREEYEKRQNQEIIKKISPKYIPPLFDPSKRTDTQNVPLLGVLVPQNNGINLAQHHAMVKKTVATALYTLSIYLFGITTTMLILDNNQYPISRSDLSSCEIDDSWTARSIDIILYWIEHVLMEDEKSCQFKGM</sequence>
<evidence type="ECO:0000313" key="2">
    <source>
        <dbReference type="Proteomes" id="UP000789920"/>
    </source>
</evidence>
<comment type="caution">
    <text evidence="1">The sequence shown here is derived from an EMBL/GenBank/DDBJ whole genome shotgun (WGS) entry which is preliminary data.</text>
</comment>
<accession>A0ACA9Q8R0</accession>
<proteinExistence type="predicted"/>
<name>A0ACA9Q8R0_9GLOM</name>
<organism evidence="1 2">
    <name type="scientific">Racocetra persica</name>
    <dbReference type="NCBI Taxonomy" id="160502"/>
    <lineage>
        <taxon>Eukaryota</taxon>
        <taxon>Fungi</taxon>
        <taxon>Fungi incertae sedis</taxon>
        <taxon>Mucoromycota</taxon>
        <taxon>Glomeromycotina</taxon>
        <taxon>Glomeromycetes</taxon>
        <taxon>Diversisporales</taxon>
        <taxon>Gigasporaceae</taxon>
        <taxon>Racocetra</taxon>
    </lineage>
</organism>
<gene>
    <name evidence="1" type="ORF">RPERSI_LOCUS12951</name>
</gene>
<evidence type="ECO:0000313" key="1">
    <source>
        <dbReference type="EMBL" id="CAG8738899.1"/>
    </source>
</evidence>
<dbReference type="EMBL" id="CAJVQC010028211">
    <property type="protein sequence ID" value="CAG8738899.1"/>
    <property type="molecule type" value="Genomic_DNA"/>
</dbReference>
<dbReference type="Proteomes" id="UP000789920">
    <property type="component" value="Unassembled WGS sequence"/>
</dbReference>